<dbReference type="OrthoDB" id="10426994at2759"/>
<evidence type="ECO:0000313" key="4">
    <source>
        <dbReference type="Proteomes" id="UP000596742"/>
    </source>
</evidence>
<evidence type="ECO:0000256" key="1">
    <source>
        <dbReference type="SAM" id="MobiDB-lite"/>
    </source>
</evidence>
<dbReference type="AlphaFoldDB" id="A0A8B6CGR5"/>
<evidence type="ECO:0000313" key="3">
    <source>
        <dbReference type="EMBL" id="VDI05063.1"/>
    </source>
</evidence>
<gene>
    <name evidence="3" type="ORF">MGAL_10B035633</name>
</gene>
<feature type="compositionally biased region" description="Basic residues" evidence="1">
    <location>
        <begin position="74"/>
        <end position="89"/>
    </location>
</feature>
<evidence type="ECO:0000256" key="2">
    <source>
        <dbReference type="SAM" id="SignalP"/>
    </source>
</evidence>
<feature type="signal peptide" evidence="2">
    <location>
        <begin position="1"/>
        <end position="23"/>
    </location>
</feature>
<reference evidence="3" key="1">
    <citation type="submission" date="2018-11" db="EMBL/GenBank/DDBJ databases">
        <authorList>
            <person name="Alioto T."/>
            <person name="Alioto T."/>
        </authorList>
    </citation>
    <scope>NUCLEOTIDE SEQUENCE</scope>
</reference>
<dbReference type="EMBL" id="UYJE01001774">
    <property type="protein sequence ID" value="VDI05063.1"/>
    <property type="molecule type" value="Genomic_DNA"/>
</dbReference>
<comment type="caution">
    <text evidence="3">The sequence shown here is derived from an EMBL/GenBank/DDBJ whole genome shotgun (WGS) entry which is preliminary data.</text>
</comment>
<name>A0A8B6CGR5_MYTGA</name>
<proteinExistence type="predicted"/>
<accession>A0A8B6CGR5</accession>
<dbReference type="Proteomes" id="UP000596742">
    <property type="component" value="Unassembled WGS sequence"/>
</dbReference>
<organism evidence="3 4">
    <name type="scientific">Mytilus galloprovincialis</name>
    <name type="common">Mediterranean mussel</name>
    <dbReference type="NCBI Taxonomy" id="29158"/>
    <lineage>
        <taxon>Eukaryota</taxon>
        <taxon>Metazoa</taxon>
        <taxon>Spiralia</taxon>
        <taxon>Lophotrochozoa</taxon>
        <taxon>Mollusca</taxon>
        <taxon>Bivalvia</taxon>
        <taxon>Autobranchia</taxon>
        <taxon>Pteriomorphia</taxon>
        <taxon>Mytilida</taxon>
        <taxon>Mytiloidea</taxon>
        <taxon>Mytilidae</taxon>
        <taxon>Mytilinae</taxon>
        <taxon>Mytilus</taxon>
    </lineage>
</organism>
<feature type="region of interest" description="Disordered" evidence="1">
    <location>
        <begin position="67"/>
        <end position="89"/>
    </location>
</feature>
<feature type="chain" id="PRO_5032751504" evidence="2">
    <location>
        <begin position="24"/>
        <end position="89"/>
    </location>
</feature>
<keyword evidence="4" id="KW-1185">Reference proteome</keyword>
<keyword evidence="2" id="KW-0732">Signal</keyword>
<sequence>MKMNSILSSVIVVLIMTVFSVSARSIPCAENEQELRFYLEEEDPMKAIVAQLGCLIKNVEYLKKEVREQDQKSRKNRHLGRLRFKRQKD</sequence>
<protein>
    <submittedName>
        <fullName evidence="3">Uncharacterized protein</fullName>
    </submittedName>
</protein>